<dbReference type="InterPro" id="IPR035979">
    <property type="entry name" value="RBD_domain_sf"/>
</dbReference>
<evidence type="ECO:0000256" key="1">
    <source>
        <dbReference type="ARBA" id="ARBA00022884"/>
    </source>
</evidence>
<dbReference type="Proteomes" id="UP001189122">
    <property type="component" value="Unassembled WGS sequence"/>
</dbReference>
<gene>
    <name evidence="4" type="ORF">SI7747_08010486</name>
</gene>
<organism evidence="4">
    <name type="scientific">Spirodela intermedia</name>
    <name type="common">Intermediate duckweed</name>
    <dbReference type="NCBI Taxonomy" id="51605"/>
    <lineage>
        <taxon>Eukaryota</taxon>
        <taxon>Viridiplantae</taxon>
        <taxon>Streptophyta</taxon>
        <taxon>Embryophyta</taxon>
        <taxon>Tracheophyta</taxon>
        <taxon>Spermatophyta</taxon>
        <taxon>Magnoliopsida</taxon>
        <taxon>Liliopsida</taxon>
        <taxon>Araceae</taxon>
        <taxon>Lemnoideae</taxon>
        <taxon>Spirodela</taxon>
    </lineage>
</organism>
<dbReference type="EMBL" id="CACRZD030000008">
    <property type="protein sequence ID" value="CAA6664097.1"/>
    <property type="molecule type" value="Genomic_DNA"/>
</dbReference>
<protein>
    <recommendedName>
        <fullName evidence="3">RRM domain-containing protein</fullName>
    </recommendedName>
</protein>
<dbReference type="CDD" id="cd00590">
    <property type="entry name" value="RRM_SF"/>
    <property type="match status" value="1"/>
</dbReference>
<dbReference type="InterPro" id="IPR000504">
    <property type="entry name" value="RRM_dom"/>
</dbReference>
<dbReference type="PANTHER" id="PTHR48025">
    <property type="entry name" value="OS02G0815200 PROTEIN"/>
    <property type="match status" value="1"/>
</dbReference>
<dbReference type="Pfam" id="PF00076">
    <property type="entry name" value="RRM_1"/>
    <property type="match status" value="2"/>
</dbReference>
<keyword evidence="5" id="KW-1185">Reference proteome</keyword>
<reference evidence="4 5" key="1">
    <citation type="submission" date="2019-12" db="EMBL/GenBank/DDBJ databases">
        <authorList>
            <person name="Scholz U."/>
            <person name="Mascher M."/>
            <person name="Fiebig A."/>
        </authorList>
    </citation>
    <scope>NUCLEOTIDE SEQUENCE</scope>
</reference>
<evidence type="ECO:0000259" key="3">
    <source>
        <dbReference type="PROSITE" id="PS50102"/>
    </source>
</evidence>
<dbReference type="GO" id="GO:0003729">
    <property type="term" value="F:mRNA binding"/>
    <property type="evidence" value="ECO:0007669"/>
    <property type="project" value="TreeGrafter"/>
</dbReference>
<dbReference type="PANTHER" id="PTHR48025:SF19">
    <property type="entry name" value="RRM DOMAIN-CONTAINING PROTEIN"/>
    <property type="match status" value="1"/>
</dbReference>
<sequence length="348" mass="40211">MRDGGEILQTAIRDFFLEISWRLARSVSPQASDRDYPPEIWTSRPCIVIQSLPQRVTEQEIRLLFEGYAITTVAFDANHSAWIRLHNKHRESIPSLERHLRRSVLGGRNLKELVSFCSDGPALFVGNMPEVVDDEALRSIFQRYGKIDRAFIARNADGRSKGFGFVEYTVVSDSWADEVEIMHLSDQNLFIERARWRVFSLHQAVSLGVYGLPIHSLRQARMTLLGLFGRYGITLGHYIDTQNSMAFVDFFTHDQADNAWRNLNGYQIEGKRLKVFFTSPGKRAVDRRLEHEEAKTLESIEHRKYLLFSFLITASNSRIQEYHFLGFIFVMNLHMTSTPRAAAPRRQQ</sequence>
<proteinExistence type="predicted"/>
<accession>A0A7I8J1T5</accession>
<feature type="domain" description="RRM" evidence="3">
    <location>
        <begin position="121"/>
        <end position="196"/>
    </location>
</feature>
<dbReference type="SMART" id="SM00360">
    <property type="entry name" value="RRM"/>
    <property type="match status" value="2"/>
</dbReference>
<dbReference type="InterPro" id="IPR050502">
    <property type="entry name" value="Euk_RNA-bind_prot"/>
</dbReference>
<name>A0A7I8J1T5_SPIIN</name>
<dbReference type="InterPro" id="IPR012677">
    <property type="entry name" value="Nucleotide-bd_a/b_plait_sf"/>
</dbReference>
<feature type="domain" description="RRM" evidence="3">
    <location>
        <begin position="205"/>
        <end position="280"/>
    </location>
</feature>
<dbReference type="SUPFAM" id="SSF54928">
    <property type="entry name" value="RNA-binding domain, RBD"/>
    <property type="match status" value="1"/>
</dbReference>
<dbReference type="Gene3D" id="3.30.70.330">
    <property type="match status" value="3"/>
</dbReference>
<dbReference type="EMBL" id="LR743595">
    <property type="protein sequence ID" value="CAA2624661.1"/>
    <property type="molecule type" value="Genomic_DNA"/>
</dbReference>
<evidence type="ECO:0000256" key="2">
    <source>
        <dbReference type="PROSITE-ProRule" id="PRU00176"/>
    </source>
</evidence>
<evidence type="ECO:0000313" key="4">
    <source>
        <dbReference type="EMBL" id="CAA2624661.1"/>
    </source>
</evidence>
<evidence type="ECO:0000313" key="5">
    <source>
        <dbReference type="Proteomes" id="UP001189122"/>
    </source>
</evidence>
<dbReference type="AlphaFoldDB" id="A0A7I8J1T5"/>
<dbReference type="PROSITE" id="PS50102">
    <property type="entry name" value="RRM"/>
    <property type="match status" value="2"/>
</dbReference>
<keyword evidence="1 2" id="KW-0694">RNA-binding</keyword>